<dbReference type="GO" id="GO:0005634">
    <property type="term" value="C:nucleus"/>
    <property type="evidence" value="ECO:0007669"/>
    <property type="project" value="UniProtKB-SubCell"/>
</dbReference>
<dbReference type="InterPro" id="IPR001965">
    <property type="entry name" value="Znf_PHD"/>
</dbReference>
<proteinExistence type="predicted"/>
<evidence type="ECO:0000256" key="6">
    <source>
        <dbReference type="PROSITE-ProRule" id="PRU00146"/>
    </source>
</evidence>
<dbReference type="InterPro" id="IPR011011">
    <property type="entry name" value="Znf_FYVE_PHD"/>
</dbReference>
<comment type="caution">
    <text evidence="9">The sequence shown here is derived from an EMBL/GenBank/DDBJ whole genome shotgun (WGS) entry which is preliminary data.</text>
</comment>
<dbReference type="PANTHER" id="PTHR12628:SF10">
    <property type="entry name" value="HOMEOBOX DOMAIN-CONTAINING PROTEIN"/>
    <property type="match status" value="1"/>
</dbReference>
<keyword evidence="2" id="KW-0479">Metal-binding</keyword>
<dbReference type="InterPro" id="IPR013083">
    <property type="entry name" value="Znf_RING/FYVE/PHD"/>
</dbReference>
<protein>
    <recommendedName>
        <fullName evidence="8">PHD-type domain-containing protein</fullName>
    </recommendedName>
</protein>
<evidence type="ECO:0000313" key="9">
    <source>
        <dbReference type="EMBL" id="KAF2432684.1"/>
    </source>
</evidence>
<dbReference type="EMBL" id="MU007024">
    <property type="protein sequence ID" value="KAF2432684.1"/>
    <property type="molecule type" value="Genomic_DNA"/>
</dbReference>
<feature type="region of interest" description="Disordered" evidence="7">
    <location>
        <begin position="372"/>
        <end position="426"/>
    </location>
</feature>
<sequence>MSFHSPYDALNGSGADSSLSPLPPTMQMSSMIADTAQQSSMTPPTFAPPPPSNGNGNSMQSGMLVFPAYSSTTAELLARARANAATQPGTPGYEAAREQVLKGMVTSDRLPVPSAAPVSGRGRGRGRGRGAAGARSPAEAGTSSTPGSVSTPVSERGKGKVGRPRGRGRGGGGRGGKRKRSESVEIESDAHDWKAELSDETDFLQGDDSDVSNSYTPLPAKTKSGRAVNKPTSYVPVIPSPSTSTKKRRPYRRNPEAALCKTCQRGHSPNTNQIVFCDGCGVPYHQYCHDPPIDNDVVMIEEKQWFCSTCVRSRENTQAPNADGMVSGEALDIQEKRARLASLPQPRLIDLLLHASSLHPTLSVFPATATQSAPTASIPSPPGSTKPALPPNTDADTTAGAENGEADAIGEVEPYDGYDTDPPAHYPKPGNGIARNLRPESEDLQWLVDDNFEVFSHQTNYGDEATNGNGTGGGVGGGELDGTHEDITADVSMGGTV</sequence>
<evidence type="ECO:0000259" key="8">
    <source>
        <dbReference type="PROSITE" id="PS50016"/>
    </source>
</evidence>
<dbReference type="InterPro" id="IPR019787">
    <property type="entry name" value="Znf_PHD-finger"/>
</dbReference>
<organism evidence="9 10">
    <name type="scientific">Tothia fuscella</name>
    <dbReference type="NCBI Taxonomy" id="1048955"/>
    <lineage>
        <taxon>Eukaryota</taxon>
        <taxon>Fungi</taxon>
        <taxon>Dikarya</taxon>
        <taxon>Ascomycota</taxon>
        <taxon>Pezizomycotina</taxon>
        <taxon>Dothideomycetes</taxon>
        <taxon>Pleosporomycetidae</taxon>
        <taxon>Venturiales</taxon>
        <taxon>Cylindrosympodiaceae</taxon>
        <taxon>Tothia</taxon>
    </lineage>
</organism>
<feature type="compositionally biased region" description="Pro residues" evidence="7">
    <location>
        <begin position="379"/>
        <end position="390"/>
    </location>
</feature>
<name>A0A9P4NUU2_9PEZI</name>
<feature type="compositionally biased region" description="Acidic residues" evidence="7">
    <location>
        <begin position="198"/>
        <end position="210"/>
    </location>
</feature>
<keyword evidence="5" id="KW-0539">Nucleus</keyword>
<evidence type="ECO:0000256" key="3">
    <source>
        <dbReference type="ARBA" id="ARBA00022771"/>
    </source>
</evidence>
<evidence type="ECO:0000313" key="10">
    <source>
        <dbReference type="Proteomes" id="UP000800235"/>
    </source>
</evidence>
<dbReference type="OrthoDB" id="5863171at2759"/>
<keyword evidence="3 6" id="KW-0863">Zinc-finger</keyword>
<evidence type="ECO:0000256" key="1">
    <source>
        <dbReference type="ARBA" id="ARBA00004123"/>
    </source>
</evidence>
<feature type="domain" description="PHD-type" evidence="8">
    <location>
        <begin position="257"/>
        <end position="313"/>
    </location>
</feature>
<dbReference type="PROSITE" id="PS50016">
    <property type="entry name" value="ZF_PHD_2"/>
    <property type="match status" value="1"/>
</dbReference>
<evidence type="ECO:0000256" key="7">
    <source>
        <dbReference type="SAM" id="MobiDB-lite"/>
    </source>
</evidence>
<dbReference type="Proteomes" id="UP000800235">
    <property type="component" value="Unassembled WGS sequence"/>
</dbReference>
<dbReference type="PANTHER" id="PTHR12628">
    <property type="entry name" value="POLYCOMB-LIKE TRANSCRIPTION FACTOR"/>
    <property type="match status" value="1"/>
</dbReference>
<dbReference type="GO" id="GO:0003682">
    <property type="term" value="F:chromatin binding"/>
    <property type="evidence" value="ECO:0007669"/>
    <property type="project" value="TreeGrafter"/>
</dbReference>
<dbReference type="GO" id="GO:0008270">
    <property type="term" value="F:zinc ion binding"/>
    <property type="evidence" value="ECO:0007669"/>
    <property type="project" value="UniProtKB-KW"/>
</dbReference>
<feature type="region of interest" description="Disordered" evidence="7">
    <location>
        <begin position="104"/>
        <end position="253"/>
    </location>
</feature>
<dbReference type="PROSITE" id="PS01359">
    <property type="entry name" value="ZF_PHD_1"/>
    <property type="match status" value="1"/>
</dbReference>
<feature type="compositionally biased region" description="Acidic residues" evidence="7">
    <location>
        <begin position="404"/>
        <end position="419"/>
    </location>
</feature>
<feature type="region of interest" description="Disordered" evidence="7">
    <location>
        <begin position="1"/>
        <end position="62"/>
    </location>
</feature>
<feature type="compositionally biased region" description="Low complexity" evidence="7">
    <location>
        <begin position="53"/>
        <end position="62"/>
    </location>
</feature>
<feature type="compositionally biased region" description="Basic and acidic residues" evidence="7">
    <location>
        <begin position="188"/>
        <end position="197"/>
    </location>
</feature>
<accession>A0A9P4NUU2</accession>
<reference evidence="9" key="1">
    <citation type="journal article" date="2020" name="Stud. Mycol.">
        <title>101 Dothideomycetes genomes: a test case for predicting lifestyles and emergence of pathogens.</title>
        <authorList>
            <person name="Haridas S."/>
            <person name="Albert R."/>
            <person name="Binder M."/>
            <person name="Bloem J."/>
            <person name="Labutti K."/>
            <person name="Salamov A."/>
            <person name="Andreopoulos B."/>
            <person name="Baker S."/>
            <person name="Barry K."/>
            <person name="Bills G."/>
            <person name="Bluhm B."/>
            <person name="Cannon C."/>
            <person name="Castanera R."/>
            <person name="Culley D."/>
            <person name="Daum C."/>
            <person name="Ezra D."/>
            <person name="Gonzalez J."/>
            <person name="Henrissat B."/>
            <person name="Kuo A."/>
            <person name="Liang C."/>
            <person name="Lipzen A."/>
            <person name="Lutzoni F."/>
            <person name="Magnuson J."/>
            <person name="Mondo S."/>
            <person name="Nolan M."/>
            <person name="Ohm R."/>
            <person name="Pangilinan J."/>
            <person name="Park H.-J."/>
            <person name="Ramirez L."/>
            <person name="Alfaro M."/>
            <person name="Sun H."/>
            <person name="Tritt A."/>
            <person name="Yoshinaga Y."/>
            <person name="Zwiers L.-H."/>
            <person name="Turgeon B."/>
            <person name="Goodwin S."/>
            <person name="Spatafora J."/>
            <person name="Crous P."/>
            <person name="Grigoriev I."/>
        </authorList>
    </citation>
    <scope>NUCLEOTIDE SEQUENCE</scope>
    <source>
        <strain evidence="9">CBS 130266</strain>
    </source>
</reference>
<keyword evidence="4" id="KW-0862">Zinc</keyword>
<dbReference type="SMART" id="SM00249">
    <property type="entry name" value="PHD"/>
    <property type="match status" value="1"/>
</dbReference>
<evidence type="ECO:0000256" key="2">
    <source>
        <dbReference type="ARBA" id="ARBA00022723"/>
    </source>
</evidence>
<comment type="subcellular location">
    <subcellularLocation>
        <location evidence="1">Nucleus</location>
    </subcellularLocation>
</comment>
<evidence type="ECO:0000256" key="4">
    <source>
        <dbReference type="ARBA" id="ARBA00022833"/>
    </source>
</evidence>
<feature type="compositionally biased region" description="Basic residues" evidence="7">
    <location>
        <begin position="159"/>
        <end position="168"/>
    </location>
</feature>
<dbReference type="GO" id="GO:0045814">
    <property type="term" value="P:negative regulation of gene expression, epigenetic"/>
    <property type="evidence" value="ECO:0007669"/>
    <property type="project" value="TreeGrafter"/>
</dbReference>
<feature type="compositionally biased region" description="Low complexity" evidence="7">
    <location>
        <begin position="141"/>
        <end position="154"/>
    </location>
</feature>
<dbReference type="InterPro" id="IPR019786">
    <property type="entry name" value="Zinc_finger_PHD-type_CS"/>
</dbReference>
<keyword evidence="10" id="KW-1185">Reference proteome</keyword>
<feature type="compositionally biased region" description="Polar residues" evidence="7">
    <location>
        <begin position="14"/>
        <end position="41"/>
    </location>
</feature>
<evidence type="ECO:0000256" key="5">
    <source>
        <dbReference type="ARBA" id="ARBA00023242"/>
    </source>
</evidence>
<dbReference type="Pfam" id="PF00628">
    <property type="entry name" value="PHD"/>
    <property type="match status" value="1"/>
</dbReference>
<gene>
    <name evidence="9" type="ORF">EJ08DRAFT_647786</name>
</gene>
<dbReference type="AlphaFoldDB" id="A0A9P4NUU2"/>
<dbReference type="Gene3D" id="3.30.40.10">
    <property type="entry name" value="Zinc/RING finger domain, C3HC4 (zinc finger)"/>
    <property type="match status" value="1"/>
</dbReference>
<dbReference type="GO" id="GO:0003677">
    <property type="term" value="F:DNA binding"/>
    <property type="evidence" value="ECO:0007669"/>
    <property type="project" value="TreeGrafter"/>
</dbReference>
<dbReference type="CDD" id="cd15502">
    <property type="entry name" value="PHD_Phf1p_Phf2p_like"/>
    <property type="match status" value="1"/>
</dbReference>
<dbReference type="SUPFAM" id="SSF57903">
    <property type="entry name" value="FYVE/PHD zinc finger"/>
    <property type="match status" value="1"/>
</dbReference>